<dbReference type="OrthoDB" id="1525099at2"/>
<evidence type="ECO:0000313" key="1">
    <source>
        <dbReference type="EMBL" id="SHF49228.1"/>
    </source>
</evidence>
<organism evidence="1 2">
    <name type="scientific">Fodinibius roseus</name>
    <dbReference type="NCBI Taxonomy" id="1194090"/>
    <lineage>
        <taxon>Bacteria</taxon>
        <taxon>Pseudomonadati</taxon>
        <taxon>Balneolota</taxon>
        <taxon>Balneolia</taxon>
        <taxon>Balneolales</taxon>
        <taxon>Balneolaceae</taxon>
        <taxon>Fodinibius</taxon>
    </lineage>
</organism>
<name>A0A1M5C397_9BACT</name>
<accession>A0A1M5C397</accession>
<dbReference type="EMBL" id="FQUS01000009">
    <property type="protein sequence ID" value="SHF49228.1"/>
    <property type="molecule type" value="Genomic_DNA"/>
</dbReference>
<reference evidence="1 2" key="1">
    <citation type="submission" date="2016-11" db="EMBL/GenBank/DDBJ databases">
        <authorList>
            <person name="Jaros S."/>
            <person name="Januszkiewicz K."/>
            <person name="Wedrychowicz H."/>
        </authorList>
    </citation>
    <scope>NUCLEOTIDE SEQUENCE [LARGE SCALE GENOMIC DNA]</scope>
    <source>
        <strain evidence="1 2">DSM 21986</strain>
    </source>
</reference>
<dbReference type="AlphaFoldDB" id="A0A1M5C397"/>
<protein>
    <recommendedName>
        <fullName evidence="3">Membrane-anchored ribosome-binding protein, inhibits growth in stationary phase, ElaB/YqjD/DUF883 family</fullName>
    </recommendedName>
</protein>
<sequence length="70" mass="7912">MNEEILENLNRRLDDALDHGRRLVENDELPKQAEELKNRTETLIRKHPIKSVAAGLFAGYVLGKILSSGD</sequence>
<dbReference type="Proteomes" id="UP000184041">
    <property type="component" value="Unassembled WGS sequence"/>
</dbReference>
<proteinExistence type="predicted"/>
<evidence type="ECO:0008006" key="3">
    <source>
        <dbReference type="Google" id="ProtNLM"/>
    </source>
</evidence>
<evidence type="ECO:0000313" key="2">
    <source>
        <dbReference type="Proteomes" id="UP000184041"/>
    </source>
</evidence>
<dbReference type="STRING" id="1194090.SAMN05443144_10982"/>
<gene>
    <name evidence="1" type="ORF">SAMN05443144_10982</name>
</gene>
<dbReference type="RefSeq" id="WP_073063147.1">
    <property type="nucleotide sequence ID" value="NZ_FQUS01000009.1"/>
</dbReference>
<keyword evidence="2" id="KW-1185">Reference proteome</keyword>